<sequence>MTHAFDKDYWESHWDGAASEAPSNPYVAEAVRGLTPGRALDAGCGAGAEAIWLAARGWQVTGADISGRALAAAAERADAATGIEPITWIETDVSTWQPDDRWDLVMTNYAHPATPQLDFYRHISDWVAPSGVLLIVGHRHVPDAAHHHTHAHSHSHSPEDQPPEKATATIAGITGVLAPENWRIDVAEECERTVRDGVPPLHDIVVRATRLV</sequence>
<dbReference type="PANTHER" id="PTHR43861">
    <property type="entry name" value="TRANS-ACONITATE 2-METHYLTRANSFERASE-RELATED"/>
    <property type="match status" value="1"/>
</dbReference>
<dbReference type="GO" id="GO:0032259">
    <property type="term" value="P:methylation"/>
    <property type="evidence" value="ECO:0007669"/>
    <property type="project" value="UniProtKB-KW"/>
</dbReference>
<evidence type="ECO:0000313" key="5">
    <source>
        <dbReference type="Proteomes" id="UP000466307"/>
    </source>
</evidence>
<dbReference type="CDD" id="cd02440">
    <property type="entry name" value="AdoMet_MTases"/>
    <property type="match status" value="1"/>
</dbReference>
<dbReference type="EMBL" id="JAADZU010000103">
    <property type="protein sequence ID" value="NDK92166.1"/>
    <property type="molecule type" value="Genomic_DNA"/>
</dbReference>
<dbReference type="Gene3D" id="3.40.50.150">
    <property type="entry name" value="Vaccinia Virus protein VP39"/>
    <property type="match status" value="1"/>
</dbReference>
<dbReference type="InterPro" id="IPR029063">
    <property type="entry name" value="SAM-dependent_MTases_sf"/>
</dbReference>
<evidence type="ECO:0000313" key="4">
    <source>
        <dbReference type="EMBL" id="NDK92166.1"/>
    </source>
</evidence>
<evidence type="ECO:0000259" key="3">
    <source>
        <dbReference type="Pfam" id="PF13649"/>
    </source>
</evidence>
<dbReference type="InterPro" id="IPR041698">
    <property type="entry name" value="Methyltransf_25"/>
</dbReference>
<feature type="region of interest" description="Disordered" evidence="2">
    <location>
        <begin position="145"/>
        <end position="165"/>
    </location>
</feature>
<dbReference type="Pfam" id="PF13649">
    <property type="entry name" value="Methyltransf_25"/>
    <property type="match status" value="1"/>
</dbReference>
<reference evidence="4 5" key="1">
    <citation type="submission" date="2020-01" db="EMBL/GenBank/DDBJ databases">
        <title>Investigation of new actinobacteria for the biodesulphurisation of diesel fuel.</title>
        <authorList>
            <person name="Athi Narayanan S.M."/>
        </authorList>
    </citation>
    <scope>NUCLEOTIDE SEQUENCE [LARGE SCALE GENOMIC DNA]</scope>
    <source>
        <strain evidence="4 5">213E</strain>
    </source>
</reference>
<protein>
    <submittedName>
        <fullName evidence="4">Class I SAM-dependent methyltransferase</fullName>
    </submittedName>
</protein>
<comment type="caution">
    <text evidence="4">The sequence shown here is derived from an EMBL/GenBank/DDBJ whole genome shotgun (WGS) entry which is preliminary data.</text>
</comment>
<dbReference type="GO" id="GO:0008168">
    <property type="term" value="F:methyltransferase activity"/>
    <property type="evidence" value="ECO:0007669"/>
    <property type="project" value="UniProtKB-KW"/>
</dbReference>
<keyword evidence="5" id="KW-1185">Reference proteome</keyword>
<name>A0A7K3LVP5_9ACTN</name>
<feature type="domain" description="Methyltransferase" evidence="3">
    <location>
        <begin position="40"/>
        <end position="131"/>
    </location>
</feature>
<dbReference type="SUPFAM" id="SSF53335">
    <property type="entry name" value="S-adenosyl-L-methionine-dependent methyltransferases"/>
    <property type="match status" value="1"/>
</dbReference>
<proteinExistence type="predicted"/>
<dbReference type="AlphaFoldDB" id="A0A7K3LVP5"/>
<keyword evidence="4" id="KW-0489">Methyltransferase</keyword>
<dbReference type="Proteomes" id="UP000466307">
    <property type="component" value="Unassembled WGS sequence"/>
</dbReference>
<accession>A0A7K3LVP5</accession>
<gene>
    <name evidence="4" type="ORF">GYA93_21745</name>
</gene>
<evidence type="ECO:0000256" key="2">
    <source>
        <dbReference type="SAM" id="MobiDB-lite"/>
    </source>
</evidence>
<keyword evidence="1 4" id="KW-0808">Transferase</keyword>
<dbReference type="RefSeq" id="WP_059039264.1">
    <property type="nucleotide sequence ID" value="NZ_JAADZU010000103.1"/>
</dbReference>
<organism evidence="4 5">
    <name type="scientific">Gordonia desulfuricans</name>
    <dbReference type="NCBI Taxonomy" id="89051"/>
    <lineage>
        <taxon>Bacteria</taxon>
        <taxon>Bacillati</taxon>
        <taxon>Actinomycetota</taxon>
        <taxon>Actinomycetes</taxon>
        <taxon>Mycobacteriales</taxon>
        <taxon>Gordoniaceae</taxon>
        <taxon>Gordonia</taxon>
    </lineage>
</organism>
<evidence type="ECO:0000256" key="1">
    <source>
        <dbReference type="ARBA" id="ARBA00022679"/>
    </source>
</evidence>